<gene>
    <name evidence="2" type="ORF">K0U00_49840</name>
</gene>
<protein>
    <recommendedName>
        <fullName evidence="1">Large helicase-related protein winged-helix domain-containing protein</fullName>
    </recommendedName>
</protein>
<keyword evidence="3" id="KW-1185">Reference proteome</keyword>
<reference evidence="2 3" key="1">
    <citation type="submission" date="2021-07" db="EMBL/GenBank/DDBJ databases">
        <title>Paenibacillus radiodurans sp. nov., isolated from the southeastern edge of Tengger Desert.</title>
        <authorList>
            <person name="Zhang G."/>
        </authorList>
    </citation>
    <scope>NUCLEOTIDE SEQUENCE [LARGE SCALE GENOMIC DNA]</scope>
    <source>
        <strain evidence="2 3">CCM 7311</strain>
    </source>
</reference>
<sequence>YLPASHWESIIFPARITGYRKEDLDLLCASGEVLWLGRKDEGEKEGKIAFFLADAKPLYTPYVKQPPDEQSGNPKLLALLQNSGASFLTKLSRDYGKLPSELLADLIDLVWEGRVSN</sequence>
<feature type="domain" description="Large helicase-related protein winged-helix" evidence="1">
    <location>
        <begin position="2"/>
        <end position="52"/>
    </location>
</feature>
<evidence type="ECO:0000313" key="3">
    <source>
        <dbReference type="Proteomes" id="UP001519887"/>
    </source>
</evidence>
<dbReference type="EMBL" id="JAHZIK010003662">
    <property type="protein sequence ID" value="MBW7462181.1"/>
    <property type="molecule type" value="Genomic_DNA"/>
</dbReference>
<evidence type="ECO:0000259" key="1">
    <source>
        <dbReference type="Pfam" id="PF23235"/>
    </source>
</evidence>
<name>A0ABS7CNS6_9BACL</name>
<feature type="non-terminal residue" evidence="2">
    <location>
        <position position="1"/>
    </location>
</feature>
<organism evidence="2 3">
    <name type="scientific">Paenibacillus sepulcri</name>
    <dbReference type="NCBI Taxonomy" id="359917"/>
    <lineage>
        <taxon>Bacteria</taxon>
        <taxon>Bacillati</taxon>
        <taxon>Bacillota</taxon>
        <taxon>Bacilli</taxon>
        <taxon>Bacillales</taxon>
        <taxon>Paenibacillaceae</taxon>
        <taxon>Paenibacillus</taxon>
    </lineage>
</organism>
<dbReference type="Proteomes" id="UP001519887">
    <property type="component" value="Unassembled WGS sequence"/>
</dbReference>
<dbReference type="InterPro" id="IPR055368">
    <property type="entry name" value="WH3_Lhr"/>
</dbReference>
<proteinExistence type="predicted"/>
<comment type="caution">
    <text evidence="2">The sequence shown here is derived from an EMBL/GenBank/DDBJ whole genome shotgun (WGS) entry which is preliminary data.</text>
</comment>
<accession>A0ABS7CNS6</accession>
<dbReference type="Pfam" id="PF23235">
    <property type="entry name" value="WHD_3rd_Lhr"/>
    <property type="match status" value="1"/>
</dbReference>
<feature type="non-terminal residue" evidence="2">
    <location>
        <position position="117"/>
    </location>
</feature>
<evidence type="ECO:0000313" key="2">
    <source>
        <dbReference type="EMBL" id="MBW7462181.1"/>
    </source>
</evidence>